<gene>
    <name evidence="4" type="ORF">PHYSODRAFT_319330</name>
</gene>
<dbReference type="OMA" id="WCINERL"/>
<dbReference type="InParanoid" id="G5AA68"/>
<evidence type="ECO:0000256" key="2">
    <source>
        <dbReference type="ARBA" id="ARBA00022723"/>
    </source>
</evidence>
<reference evidence="4 5" key="1">
    <citation type="journal article" date="2006" name="Science">
        <title>Phytophthora genome sequences uncover evolutionary origins and mechanisms of pathogenesis.</title>
        <authorList>
            <person name="Tyler B.M."/>
            <person name="Tripathy S."/>
            <person name="Zhang X."/>
            <person name="Dehal P."/>
            <person name="Jiang R.H."/>
            <person name="Aerts A."/>
            <person name="Arredondo F.D."/>
            <person name="Baxter L."/>
            <person name="Bensasson D."/>
            <person name="Beynon J.L."/>
            <person name="Chapman J."/>
            <person name="Damasceno C.M."/>
            <person name="Dorrance A.E."/>
            <person name="Dou D."/>
            <person name="Dickerman A.W."/>
            <person name="Dubchak I.L."/>
            <person name="Garbelotto M."/>
            <person name="Gijzen M."/>
            <person name="Gordon S.G."/>
            <person name="Govers F."/>
            <person name="Grunwald N.J."/>
            <person name="Huang W."/>
            <person name="Ivors K.L."/>
            <person name="Jones R.W."/>
            <person name="Kamoun S."/>
            <person name="Krampis K."/>
            <person name="Lamour K.H."/>
            <person name="Lee M.K."/>
            <person name="McDonald W.H."/>
            <person name="Medina M."/>
            <person name="Meijer H.J."/>
            <person name="Nordberg E.K."/>
            <person name="Maclean D.J."/>
            <person name="Ospina-Giraldo M.D."/>
            <person name="Morris P.F."/>
            <person name="Phuntumart V."/>
            <person name="Putnam N.H."/>
            <person name="Rash S."/>
            <person name="Rose J.K."/>
            <person name="Sakihama Y."/>
            <person name="Salamov A.A."/>
            <person name="Savidor A."/>
            <person name="Scheuring C.F."/>
            <person name="Smith B.M."/>
            <person name="Sobral B.W."/>
            <person name="Terry A."/>
            <person name="Torto-Alalibo T.A."/>
            <person name="Win J."/>
            <person name="Xu Z."/>
            <person name="Zhang H."/>
            <person name="Grigoriev I.V."/>
            <person name="Rokhsar D.S."/>
            <person name="Boore J.L."/>
        </authorList>
    </citation>
    <scope>NUCLEOTIDE SEQUENCE [LARGE SCALE GENOMIC DNA]</scope>
    <source>
        <strain evidence="4 5">P6497</strain>
    </source>
</reference>
<evidence type="ECO:0000259" key="3">
    <source>
        <dbReference type="Pfam" id="PF13359"/>
    </source>
</evidence>
<dbReference type="EMBL" id="JH159162">
    <property type="protein sequence ID" value="EGZ07497.1"/>
    <property type="molecule type" value="Genomic_DNA"/>
</dbReference>
<dbReference type="Pfam" id="PF13359">
    <property type="entry name" value="DDE_Tnp_4"/>
    <property type="match status" value="1"/>
</dbReference>
<dbReference type="GeneID" id="20644309"/>
<dbReference type="KEGG" id="psoj:PHYSODRAFT_319330"/>
<evidence type="ECO:0000313" key="4">
    <source>
        <dbReference type="EMBL" id="EGZ07497.1"/>
    </source>
</evidence>
<protein>
    <recommendedName>
        <fullName evidence="3">DDE Tnp4 domain-containing protein</fullName>
    </recommendedName>
</protein>
<sequence length="271" mass="30803">MYQDMCLWLVGYSYHPVRMLSGVSTSAVYADVHALRFPISEQEQRHSAREFARLSNDGIMRGCVGAIDGWLCPIQVPRRREVRIVASFFSGHYPRYGINVRPRVDYHCRFTAISSSSPGGMGDYIAYLHWKLSQLADTFPKGLHLVGDNAYSNSNTLLTPLRRPHTTIASRDSSNFLLSQLRIRVEMAFGLLVNKWRIFKSPLRVGMKHMGKVIHVACILHHWCINERLANHVVFEFQTLAGIAFQASNNCSRVCFTIFEGFNPARRPSAL</sequence>
<dbReference type="RefSeq" id="XP_009537063.1">
    <property type="nucleotide sequence ID" value="XM_009538768.1"/>
</dbReference>
<dbReference type="InterPro" id="IPR027806">
    <property type="entry name" value="HARBI1_dom"/>
</dbReference>
<keyword evidence="2" id="KW-0479">Metal-binding</keyword>
<evidence type="ECO:0000313" key="5">
    <source>
        <dbReference type="Proteomes" id="UP000002640"/>
    </source>
</evidence>
<name>G5AA68_PHYSP</name>
<dbReference type="AlphaFoldDB" id="G5AA68"/>
<organism evidence="4 5">
    <name type="scientific">Phytophthora sojae (strain P6497)</name>
    <name type="common">Soybean stem and root rot agent</name>
    <name type="synonym">Phytophthora megasperma f. sp. glycines</name>
    <dbReference type="NCBI Taxonomy" id="1094619"/>
    <lineage>
        <taxon>Eukaryota</taxon>
        <taxon>Sar</taxon>
        <taxon>Stramenopiles</taxon>
        <taxon>Oomycota</taxon>
        <taxon>Peronosporomycetes</taxon>
        <taxon>Peronosporales</taxon>
        <taxon>Peronosporaceae</taxon>
        <taxon>Phytophthora</taxon>
    </lineage>
</organism>
<dbReference type="STRING" id="1094619.G5AA68"/>
<comment type="cofactor">
    <cofactor evidence="1">
        <name>a divalent metal cation</name>
        <dbReference type="ChEBI" id="CHEBI:60240"/>
    </cofactor>
</comment>
<accession>G5AA68</accession>
<keyword evidence="5" id="KW-1185">Reference proteome</keyword>
<evidence type="ECO:0000256" key="1">
    <source>
        <dbReference type="ARBA" id="ARBA00001968"/>
    </source>
</evidence>
<proteinExistence type="predicted"/>
<feature type="domain" description="DDE Tnp4" evidence="3">
    <location>
        <begin position="67"/>
        <end position="221"/>
    </location>
</feature>
<dbReference type="Proteomes" id="UP000002640">
    <property type="component" value="Unassembled WGS sequence"/>
</dbReference>
<dbReference type="GO" id="GO:0046872">
    <property type="term" value="F:metal ion binding"/>
    <property type="evidence" value="ECO:0007669"/>
    <property type="project" value="UniProtKB-KW"/>
</dbReference>